<evidence type="ECO:0000313" key="5">
    <source>
        <dbReference type="Proteomes" id="UP000637359"/>
    </source>
</evidence>
<dbReference type="AlphaFoldDB" id="A0A923L612"/>
<name>A0A923L612_9BACI</name>
<comment type="similarity">
    <text evidence="1 3">Belongs to the short-chain dehydrogenases/reductases (SDR) family.</text>
</comment>
<dbReference type="GO" id="GO:0016020">
    <property type="term" value="C:membrane"/>
    <property type="evidence" value="ECO:0007669"/>
    <property type="project" value="TreeGrafter"/>
</dbReference>
<dbReference type="InterPro" id="IPR036291">
    <property type="entry name" value="NAD(P)-bd_dom_sf"/>
</dbReference>
<organism evidence="4 5">
    <name type="scientific">Ornithinibacillus hominis</name>
    <dbReference type="NCBI Taxonomy" id="2763055"/>
    <lineage>
        <taxon>Bacteria</taxon>
        <taxon>Bacillati</taxon>
        <taxon>Bacillota</taxon>
        <taxon>Bacilli</taxon>
        <taxon>Bacillales</taxon>
        <taxon>Bacillaceae</taxon>
        <taxon>Ornithinibacillus</taxon>
    </lineage>
</organism>
<dbReference type="GO" id="GO:0016616">
    <property type="term" value="F:oxidoreductase activity, acting on the CH-OH group of donors, NAD or NADP as acceptor"/>
    <property type="evidence" value="ECO:0007669"/>
    <property type="project" value="UniProtKB-ARBA"/>
</dbReference>
<dbReference type="EMBL" id="JACOOL010000006">
    <property type="protein sequence ID" value="MBC5637138.1"/>
    <property type="molecule type" value="Genomic_DNA"/>
</dbReference>
<gene>
    <name evidence="4" type="ORF">H8S33_09995</name>
</gene>
<keyword evidence="2" id="KW-0560">Oxidoreductase</keyword>
<dbReference type="PIRSF" id="PIRSF000126">
    <property type="entry name" value="11-beta-HSD1"/>
    <property type="match status" value="1"/>
</dbReference>
<dbReference type="InterPro" id="IPR002347">
    <property type="entry name" value="SDR_fam"/>
</dbReference>
<dbReference type="SUPFAM" id="SSF51735">
    <property type="entry name" value="NAD(P)-binding Rossmann-fold domains"/>
    <property type="match status" value="1"/>
</dbReference>
<dbReference type="PANTHER" id="PTHR44196:SF1">
    <property type="entry name" value="DEHYDROGENASE_REDUCTASE SDR FAMILY MEMBER 7B"/>
    <property type="match status" value="1"/>
</dbReference>
<dbReference type="InterPro" id="IPR020904">
    <property type="entry name" value="Sc_DH/Rdtase_CS"/>
</dbReference>
<evidence type="ECO:0000256" key="3">
    <source>
        <dbReference type="RuleBase" id="RU000363"/>
    </source>
</evidence>
<dbReference type="PANTHER" id="PTHR44196">
    <property type="entry name" value="DEHYDROGENASE/REDUCTASE SDR FAMILY MEMBER 7B"/>
    <property type="match status" value="1"/>
</dbReference>
<dbReference type="Proteomes" id="UP000637359">
    <property type="component" value="Unassembled WGS sequence"/>
</dbReference>
<keyword evidence="5" id="KW-1185">Reference proteome</keyword>
<evidence type="ECO:0000256" key="1">
    <source>
        <dbReference type="ARBA" id="ARBA00006484"/>
    </source>
</evidence>
<dbReference type="Gene3D" id="3.40.50.720">
    <property type="entry name" value="NAD(P)-binding Rossmann-like Domain"/>
    <property type="match status" value="1"/>
</dbReference>
<dbReference type="FunFam" id="3.40.50.720:FF:000047">
    <property type="entry name" value="NADP-dependent L-serine/L-allo-threonine dehydrogenase"/>
    <property type="match status" value="1"/>
</dbReference>
<dbReference type="PRINTS" id="PR00081">
    <property type="entry name" value="GDHRDH"/>
</dbReference>
<sequence>MQTSLQGKKIVVTGASSGIGEMLVRKIAASGGTPIMLARSLDKLRQLQEQIKEEYQVKGYYYKVDLTNLEEVDEVVVQVMREHETIDALINNAGVGLFQYVDETKWQDIELMFQVNVLAVIRMTKLFLPHFKANNAGHIVNIASQAGKISTPKSAVYASTKHAIIGFTNALRQEIVAHNIAVTAVNLGPVRTNFFSLADPEGSYQENVNKYMLEPEKVAMKITQHLFTSKREINMPLWMDLGSRFYQVFPGIMEKVLKKQFNKK</sequence>
<evidence type="ECO:0000256" key="2">
    <source>
        <dbReference type="ARBA" id="ARBA00023002"/>
    </source>
</evidence>
<dbReference type="RefSeq" id="WP_186869846.1">
    <property type="nucleotide sequence ID" value="NZ_JACOOL010000006.1"/>
</dbReference>
<reference evidence="4" key="1">
    <citation type="submission" date="2020-08" db="EMBL/GenBank/DDBJ databases">
        <title>Genome public.</title>
        <authorList>
            <person name="Liu C."/>
            <person name="Sun Q."/>
        </authorList>
    </citation>
    <scope>NUCLEOTIDE SEQUENCE</scope>
    <source>
        <strain evidence="4">BX22</strain>
    </source>
</reference>
<proteinExistence type="inferred from homology"/>
<comment type="caution">
    <text evidence="4">The sequence shown here is derived from an EMBL/GenBank/DDBJ whole genome shotgun (WGS) entry which is preliminary data.</text>
</comment>
<dbReference type="Pfam" id="PF00106">
    <property type="entry name" value="adh_short"/>
    <property type="match status" value="1"/>
</dbReference>
<accession>A0A923L612</accession>
<protein>
    <submittedName>
        <fullName evidence="4">SDR family oxidoreductase</fullName>
    </submittedName>
</protein>
<evidence type="ECO:0000313" key="4">
    <source>
        <dbReference type="EMBL" id="MBC5637138.1"/>
    </source>
</evidence>
<dbReference type="PRINTS" id="PR00080">
    <property type="entry name" value="SDRFAMILY"/>
</dbReference>
<dbReference type="PROSITE" id="PS00061">
    <property type="entry name" value="ADH_SHORT"/>
    <property type="match status" value="1"/>
</dbReference>